<feature type="domain" description="Retrotransposon gag" evidence="2">
    <location>
        <begin position="109"/>
        <end position="181"/>
    </location>
</feature>
<reference evidence="3" key="1">
    <citation type="journal article" date="2013" name="Genome Biol.">
        <title>Reference genomes and transcriptomes of Nicotiana sylvestris and Nicotiana tomentosiformis.</title>
        <authorList>
            <person name="Sierro N."/>
            <person name="Battey J.N."/>
            <person name="Ouadi S."/>
            <person name="Bovet L."/>
            <person name="Goepfert S."/>
            <person name="Bakaher N."/>
            <person name="Peitsch M.C."/>
            <person name="Ivanov N.V."/>
        </authorList>
    </citation>
    <scope>NUCLEOTIDE SEQUENCE [LARGE SCALE GENOMIC DNA]</scope>
</reference>
<feature type="compositionally biased region" description="Low complexity" evidence="1">
    <location>
        <begin position="217"/>
        <end position="229"/>
    </location>
</feature>
<organism evidence="3 4">
    <name type="scientific">Nicotiana sylvestris</name>
    <name type="common">Wood tobacco</name>
    <name type="synonym">South American tobacco</name>
    <dbReference type="NCBI Taxonomy" id="4096"/>
    <lineage>
        <taxon>Eukaryota</taxon>
        <taxon>Viridiplantae</taxon>
        <taxon>Streptophyta</taxon>
        <taxon>Embryophyta</taxon>
        <taxon>Tracheophyta</taxon>
        <taxon>Spermatophyta</taxon>
        <taxon>Magnoliopsida</taxon>
        <taxon>eudicotyledons</taxon>
        <taxon>Gunneridae</taxon>
        <taxon>Pentapetalae</taxon>
        <taxon>asterids</taxon>
        <taxon>lamiids</taxon>
        <taxon>Solanales</taxon>
        <taxon>Solanaceae</taxon>
        <taxon>Nicotianoideae</taxon>
        <taxon>Nicotianeae</taxon>
        <taxon>Nicotiana</taxon>
    </lineage>
</organism>
<evidence type="ECO:0000256" key="1">
    <source>
        <dbReference type="SAM" id="MobiDB-lite"/>
    </source>
</evidence>
<reference evidence="4" key="2">
    <citation type="submission" date="2025-08" db="UniProtKB">
        <authorList>
            <consortium name="RefSeq"/>
        </authorList>
    </citation>
    <scope>IDENTIFICATION</scope>
    <source>
        <tissue evidence="4">Leaf</tissue>
    </source>
</reference>
<keyword evidence="3" id="KW-1185">Reference proteome</keyword>
<accession>A0A1U7XKR7</accession>
<gene>
    <name evidence="4" type="primary">LOC104237707</name>
</gene>
<dbReference type="Pfam" id="PF03732">
    <property type="entry name" value="Retrotrans_gag"/>
    <property type="match status" value="1"/>
</dbReference>
<protein>
    <submittedName>
        <fullName evidence="4">Uncharacterized protein LOC104237707</fullName>
    </submittedName>
</protein>
<dbReference type="AlphaFoldDB" id="A0A1U7XKR7"/>
<proteinExistence type="predicted"/>
<dbReference type="Proteomes" id="UP000189701">
    <property type="component" value="Unplaced"/>
</dbReference>
<evidence type="ECO:0000313" key="3">
    <source>
        <dbReference type="Proteomes" id="UP000189701"/>
    </source>
</evidence>
<evidence type="ECO:0000313" key="4">
    <source>
        <dbReference type="RefSeq" id="XP_009790211.1"/>
    </source>
</evidence>
<sequence length="249" mass="27052">MAPKKKARISQAANATSRVADDSLLDIVDEGSRPAIALPDSSIPEQTTPVPTPVEGTTIPPVDTHVLPPAPASGSGANPVEDFQDFIDEMHKTLRVIYITEIEGVELDAHRLKGVACPWFELWEDAREEGHPPARWSEFADAFIGHFLPAKTRVDRAVEFENLTRGNRSVWAYHMEFACLSNLQPVHRRQGLASSSGVVSGPFRAAGDPINRVGQERGSSSSRGPRAPGAGRCTHGLAFYSYLYVIDVG</sequence>
<name>A0A1U7XKR7_NICSY</name>
<dbReference type="InterPro" id="IPR005162">
    <property type="entry name" value="Retrotrans_gag_dom"/>
</dbReference>
<feature type="region of interest" description="Disordered" evidence="1">
    <location>
        <begin position="203"/>
        <end position="229"/>
    </location>
</feature>
<dbReference type="RefSeq" id="XP_009790211.1">
    <property type="nucleotide sequence ID" value="XM_009791909.1"/>
</dbReference>
<evidence type="ECO:0000259" key="2">
    <source>
        <dbReference type="Pfam" id="PF03732"/>
    </source>
</evidence>